<protein>
    <submittedName>
        <fullName evidence="1">Uncharacterized protein</fullName>
    </submittedName>
</protein>
<dbReference type="Proteomes" id="UP000464086">
    <property type="component" value="Chromosome"/>
</dbReference>
<gene>
    <name evidence="1" type="ORF">GS397_10420</name>
</gene>
<accession>A0A6P1GG14</accession>
<reference evidence="1 2" key="1">
    <citation type="submission" date="2019-12" db="EMBL/GenBank/DDBJ databases">
        <title>Functional and genomic insights into the Sphingobium yanoikuyae YC-JY1, a bacterium efficiently degrading bisphenol A.</title>
        <authorList>
            <person name="Jia Y."/>
            <person name="Li X."/>
            <person name="Wang J."/>
            <person name="Eltoukhy A."/>
            <person name="Lamraoui I."/>
            <person name="Yan Y."/>
        </authorList>
    </citation>
    <scope>NUCLEOTIDE SEQUENCE [LARGE SCALE GENOMIC DNA]</scope>
    <source>
        <strain evidence="1 2">YC-JY1</strain>
    </source>
</reference>
<evidence type="ECO:0000313" key="1">
    <source>
        <dbReference type="EMBL" id="QHD67425.1"/>
    </source>
</evidence>
<organism evidence="1 2">
    <name type="scientific">Sphingobium yanoikuyae</name>
    <name type="common">Sphingomonas yanoikuyae</name>
    <dbReference type="NCBI Taxonomy" id="13690"/>
    <lineage>
        <taxon>Bacteria</taxon>
        <taxon>Pseudomonadati</taxon>
        <taxon>Pseudomonadota</taxon>
        <taxon>Alphaproteobacteria</taxon>
        <taxon>Sphingomonadales</taxon>
        <taxon>Sphingomonadaceae</taxon>
        <taxon>Sphingobium</taxon>
    </lineage>
</organism>
<sequence length="192" mass="21738">MKAILATQQPKISMNIPGLNFSAGPLRIGTGSDFSRTIFSMPFIPSGDWMGVHVESSEDRGRICYRIHHDRWTFDQTLLRDPRRTRRVIGPGLVGRVTSACAWLTEMDQFHHDGNRAPDDWTSGIAHEHWSRFRGDHGDCAVARVACRSTEDFHRMREIARDLDGRATVYRFKNAVEIIGTVEDVALVKFAA</sequence>
<proteinExistence type="predicted"/>
<evidence type="ECO:0000313" key="2">
    <source>
        <dbReference type="Proteomes" id="UP000464086"/>
    </source>
</evidence>
<name>A0A6P1GG14_SPHYA</name>
<dbReference type="EMBL" id="CP047218">
    <property type="protein sequence ID" value="QHD67425.1"/>
    <property type="molecule type" value="Genomic_DNA"/>
</dbReference>
<dbReference type="RefSeq" id="WP_159366406.1">
    <property type="nucleotide sequence ID" value="NZ_CP047218.1"/>
</dbReference>
<dbReference type="AlphaFoldDB" id="A0A6P1GG14"/>